<dbReference type="Pfam" id="PF00665">
    <property type="entry name" value="rve"/>
    <property type="match status" value="1"/>
</dbReference>
<dbReference type="PANTHER" id="PTHR42648:SF18">
    <property type="entry name" value="RETROTRANSPOSON, UNCLASSIFIED-LIKE PROTEIN"/>
    <property type="match status" value="1"/>
</dbReference>
<keyword evidence="6" id="KW-0694">RNA-binding</keyword>
<dbReference type="Pfam" id="PF22936">
    <property type="entry name" value="Pol_BBD"/>
    <property type="match status" value="1"/>
</dbReference>
<evidence type="ECO:0000256" key="7">
    <source>
        <dbReference type="ARBA" id="ARBA00048173"/>
    </source>
</evidence>
<dbReference type="SUPFAM" id="SSF56672">
    <property type="entry name" value="DNA/RNA polymerases"/>
    <property type="match status" value="1"/>
</dbReference>
<dbReference type="EMBL" id="AVOT02003170">
    <property type="protein sequence ID" value="MBW0472691.1"/>
    <property type="molecule type" value="Genomic_DNA"/>
</dbReference>
<dbReference type="InterPro" id="IPR057670">
    <property type="entry name" value="SH3_retrovirus"/>
</dbReference>
<name>A0A9Q3GMA2_9BASI</name>
<reference evidence="11" key="1">
    <citation type="submission" date="2021-03" db="EMBL/GenBank/DDBJ databases">
        <title>Draft genome sequence of rust myrtle Austropuccinia psidii MF-1, a brazilian biotype.</title>
        <authorList>
            <person name="Quecine M.C."/>
            <person name="Pachon D.M.R."/>
            <person name="Bonatelli M.L."/>
            <person name="Correr F.H."/>
            <person name="Franceschini L.M."/>
            <person name="Leite T.F."/>
            <person name="Margarido G.R.A."/>
            <person name="Almeida C.A."/>
            <person name="Ferrarezi J.A."/>
            <person name="Labate C.A."/>
        </authorList>
    </citation>
    <scope>NUCLEOTIDE SEQUENCE</scope>
    <source>
        <strain evidence="11">MF-1</strain>
    </source>
</reference>
<dbReference type="SUPFAM" id="SSF53098">
    <property type="entry name" value="Ribonuclease H-like"/>
    <property type="match status" value="1"/>
</dbReference>
<dbReference type="InterPro" id="IPR001584">
    <property type="entry name" value="Integrase_cat-core"/>
</dbReference>
<feature type="domain" description="Integrase catalytic" evidence="10">
    <location>
        <begin position="161"/>
        <end position="332"/>
    </location>
</feature>
<keyword evidence="12" id="KW-1185">Reference proteome</keyword>
<feature type="compositionally biased region" description="Polar residues" evidence="9">
    <location>
        <begin position="464"/>
        <end position="473"/>
    </location>
</feature>
<dbReference type="InterPro" id="IPR012337">
    <property type="entry name" value="RNaseH-like_sf"/>
</dbReference>
<dbReference type="GO" id="GO:0004190">
    <property type="term" value="F:aspartic-type endopeptidase activity"/>
    <property type="evidence" value="ECO:0007669"/>
    <property type="project" value="UniProtKB-KW"/>
</dbReference>
<keyword evidence="4" id="KW-0064">Aspartyl protease</keyword>
<dbReference type="CDD" id="cd09272">
    <property type="entry name" value="RNase_HI_RT_Ty1"/>
    <property type="match status" value="1"/>
</dbReference>
<evidence type="ECO:0000256" key="1">
    <source>
        <dbReference type="ARBA" id="ARBA00022578"/>
    </source>
</evidence>
<sequence>MFNNPNLFTKISKITQTNELADGSTILASGTGTVQIELSHCFLDLSDCLLVENLLYNLISLGQILKPHYKLTSYKNKTFQVLDQNNNLIIKGSFKNGNFEVNTEKKLALTTVSHLNQSLTLHQAAGHPSPEYLIRMFPKADVQNLLCDSCNLCKITKSPFKGSFPLPKQKLQFLPMDLFGPVETPSNLGYKYFLRVMDGFSRFVWTLFLKSKSEVGFLLQKLFTQIENQSHAKITNIVSDNGSEFKNEKLNNLLQAKGIPHLTTAPYTPQQNPFAEQGNRTTVTKAICLLKDSGLGGSYWAEAVRTATYLENITPKRSLDHSTPFSKWFKRTPTYHHLQPFGCLCYYLNNLIKGKFTDRGSEGIFLWYEEGHRAYRILDRRTGNVKITHHVRFIPNVFSGKQPNPTNIGADQLRLTTDLNQTPATKHEESPQRNNLEMGSPTPPESNLVPDPMEDSTEVIPSRTKPSSLSGTDNPEPDPNCLVKGKSPRYKWIPENEPPPKEILGRVGDPRNIIESQRRPKHSANAVSLLDEECPKNFHQAMKSDLHQHWEDAIQKELDNMEKHQVWSPATLTENTKPLSTTWVFKRKTDEDGNLTKFKARLCVRGFHQKEGIDYGDIFSPTGRLTSLRLLLTLCHLNRFTIEQMDVKCAFLNGRPDKNLYILRPDGYKKHQPNKYFILNQSLYGLKQSPRCWHKELKNALNSIGLRAAHTNPCLYYSTNQNKPMWLFIHVDDVIFGGSWNNEFKTKINNIFEMEDLGKIRFALGIRITQHRDYISLIQDKLINNILEEFNILSPRLTTSPLPGNCKSFRDLPTQEITHPFNYRRVIGLLQYLVQCTRPDLAYSTSFLSQYLENPKDLHFNAAKHVLAYLSCTRHFDLRLGQNQLNHQKDQLLGFTDSDWGGSEGYKSFSASIVHYYGTLGWRSHKQKVVSLLSAEAEYNAITEGIQDLQWLKNLILKSTNEHLKQTLFTDNQSAIAIASNHVYHHGTQHINFRLHFIRDLIEQEKLKINYL</sequence>
<dbReference type="AlphaFoldDB" id="A0A9Q3GMA2"/>
<dbReference type="GO" id="GO:0005634">
    <property type="term" value="C:nucleus"/>
    <property type="evidence" value="ECO:0007669"/>
    <property type="project" value="UniProtKB-ARBA"/>
</dbReference>
<keyword evidence="1" id="KW-0815">Transposition</keyword>
<dbReference type="InterPro" id="IPR036397">
    <property type="entry name" value="RNaseH_sf"/>
</dbReference>
<dbReference type="GO" id="GO:0046872">
    <property type="term" value="F:metal ion binding"/>
    <property type="evidence" value="ECO:0007669"/>
    <property type="project" value="UniProtKB-KW"/>
</dbReference>
<dbReference type="InterPro" id="IPR043502">
    <property type="entry name" value="DNA/RNA_pol_sf"/>
</dbReference>
<evidence type="ECO:0000256" key="2">
    <source>
        <dbReference type="ARBA" id="ARBA00022670"/>
    </source>
</evidence>
<dbReference type="InterPro" id="IPR039537">
    <property type="entry name" value="Retrotran_Ty1/copia-like"/>
</dbReference>
<evidence type="ECO:0000256" key="3">
    <source>
        <dbReference type="ARBA" id="ARBA00022723"/>
    </source>
</evidence>
<evidence type="ECO:0000256" key="6">
    <source>
        <dbReference type="ARBA" id="ARBA00022884"/>
    </source>
</evidence>
<keyword evidence="3" id="KW-0479">Metal-binding</keyword>
<dbReference type="InterPro" id="IPR013103">
    <property type="entry name" value="RVT_2"/>
</dbReference>
<comment type="catalytic activity">
    <reaction evidence="8">
        <text>DNA(n) + a 2'-deoxyribonucleoside 5'-triphosphate = DNA(n+1) + diphosphate</text>
        <dbReference type="Rhea" id="RHEA:22508"/>
        <dbReference type="Rhea" id="RHEA-COMP:17339"/>
        <dbReference type="Rhea" id="RHEA-COMP:17340"/>
        <dbReference type="ChEBI" id="CHEBI:33019"/>
        <dbReference type="ChEBI" id="CHEBI:61560"/>
        <dbReference type="ChEBI" id="CHEBI:173112"/>
        <dbReference type="EC" id="2.7.7.7"/>
    </reaction>
</comment>
<evidence type="ECO:0000256" key="8">
    <source>
        <dbReference type="ARBA" id="ARBA00049244"/>
    </source>
</evidence>
<feature type="region of interest" description="Disordered" evidence="9">
    <location>
        <begin position="422"/>
        <end position="507"/>
    </location>
</feature>
<feature type="compositionally biased region" description="Basic and acidic residues" evidence="9">
    <location>
        <begin position="492"/>
        <end position="504"/>
    </location>
</feature>
<dbReference type="GO" id="GO:0003964">
    <property type="term" value="F:RNA-directed DNA polymerase activity"/>
    <property type="evidence" value="ECO:0007669"/>
    <property type="project" value="UniProtKB-EC"/>
</dbReference>
<evidence type="ECO:0000256" key="5">
    <source>
        <dbReference type="ARBA" id="ARBA00022801"/>
    </source>
</evidence>
<evidence type="ECO:0000313" key="12">
    <source>
        <dbReference type="Proteomes" id="UP000765509"/>
    </source>
</evidence>
<evidence type="ECO:0000313" key="11">
    <source>
        <dbReference type="EMBL" id="MBW0472691.1"/>
    </source>
</evidence>
<dbReference type="Proteomes" id="UP000765509">
    <property type="component" value="Unassembled WGS sequence"/>
</dbReference>
<proteinExistence type="predicted"/>
<dbReference type="PANTHER" id="PTHR42648">
    <property type="entry name" value="TRANSPOSASE, PUTATIVE-RELATED"/>
    <property type="match status" value="1"/>
</dbReference>
<dbReference type="Pfam" id="PF07727">
    <property type="entry name" value="RVT_2"/>
    <property type="match status" value="1"/>
</dbReference>
<protein>
    <recommendedName>
        <fullName evidence="10">Integrase catalytic domain-containing protein</fullName>
    </recommendedName>
</protein>
<evidence type="ECO:0000256" key="4">
    <source>
        <dbReference type="ARBA" id="ARBA00022750"/>
    </source>
</evidence>
<comment type="catalytic activity">
    <reaction evidence="7">
        <text>DNA(n) + a 2'-deoxyribonucleoside 5'-triphosphate = DNA(n+1) + diphosphate</text>
        <dbReference type="Rhea" id="RHEA:22508"/>
        <dbReference type="Rhea" id="RHEA-COMP:17339"/>
        <dbReference type="Rhea" id="RHEA-COMP:17340"/>
        <dbReference type="ChEBI" id="CHEBI:33019"/>
        <dbReference type="ChEBI" id="CHEBI:61560"/>
        <dbReference type="ChEBI" id="CHEBI:173112"/>
        <dbReference type="EC" id="2.7.7.49"/>
    </reaction>
</comment>
<dbReference type="InterPro" id="IPR054722">
    <property type="entry name" value="PolX-like_BBD"/>
</dbReference>
<accession>A0A9Q3GMA2</accession>
<dbReference type="GO" id="GO:0032196">
    <property type="term" value="P:transposition"/>
    <property type="evidence" value="ECO:0007669"/>
    <property type="project" value="UniProtKB-KW"/>
</dbReference>
<evidence type="ECO:0000259" key="10">
    <source>
        <dbReference type="PROSITE" id="PS50994"/>
    </source>
</evidence>
<comment type="caution">
    <text evidence="11">The sequence shown here is derived from an EMBL/GenBank/DDBJ whole genome shotgun (WGS) entry which is preliminary data.</text>
</comment>
<keyword evidence="2" id="KW-0645">Protease</keyword>
<dbReference type="Gene3D" id="3.30.420.10">
    <property type="entry name" value="Ribonuclease H-like superfamily/Ribonuclease H"/>
    <property type="match status" value="1"/>
</dbReference>
<organism evidence="11 12">
    <name type="scientific">Austropuccinia psidii MF-1</name>
    <dbReference type="NCBI Taxonomy" id="1389203"/>
    <lineage>
        <taxon>Eukaryota</taxon>
        <taxon>Fungi</taxon>
        <taxon>Dikarya</taxon>
        <taxon>Basidiomycota</taxon>
        <taxon>Pucciniomycotina</taxon>
        <taxon>Pucciniomycetes</taxon>
        <taxon>Pucciniales</taxon>
        <taxon>Sphaerophragmiaceae</taxon>
        <taxon>Austropuccinia</taxon>
    </lineage>
</organism>
<keyword evidence="5" id="KW-0378">Hydrolase</keyword>
<evidence type="ECO:0000256" key="9">
    <source>
        <dbReference type="SAM" id="MobiDB-lite"/>
    </source>
</evidence>
<dbReference type="GO" id="GO:0006508">
    <property type="term" value="P:proteolysis"/>
    <property type="evidence" value="ECO:0007669"/>
    <property type="project" value="UniProtKB-KW"/>
</dbReference>
<dbReference type="OrthoDB" id="2506085at2759"/>
<dbReference type="PROSITE" id="PS50994">
    <property type="entry name" value="INTEGRASE"/>
    <property type="match status" value="1"/>
</dbReference>
<dbReference type="GO" id="GO:0003723">
    <property type="term" value="F:RNA binding"/>
    <property type="evidence" value="ECO:0007669"/>
    <property type="project" value="UniProtKB-KW"/>
</dbReference>
<gene>
    <name evidence="11" type="ORF">O181_012406</name>
</gene>
<dbReference type="GO" id="GO:0015074">
    <property type="term" value="P:DNA integration"/>
    <property type="evidence" value="ECO:0007669"/>
    <property type="project" value="InterPro"/>
</dbReference>
<dbReference type="GO" id="GO:0003887">
    <property type="term" value="F:DNA-directed DNA polymerase activity"/>
    <property type="evidence" value="ECO:0007669"/>
    <property type="project" value="UniProtKB-EC"/>
</dbReference>
<dbReference type="Pfam" id="PF25597">
    <property type="entry name" value="SH3_retrovirus"/>
    <property type="match status" value="1"/>
</dbReference>